<dbReference type="GO" id="GO:0022857">
    <property type="term" value="F:transmembrane transporter activity"/>
    <property type="evidence" value="ECO:0007669"/>
    <property type="project" value="InterPro"/>
</dbReference>
<gene>
    <name evidence="6" type="ORF">GLE_0595</name>
</gene>
<evidence type="ECO:0000259" key="5">
    <source>
        <dbReference type="PROSITE" id="PS50850"/>
    </source>
</evidence>
<dbReference type="InterPro" id="IPR020846">
    <property type="entry name" value="MFS_dom"/>
</dbReference>
<feature type="transmembrane region" description="Helical" evidence="4">
    <location>
        <begin position="311"/>
        <end position="329"/>
    </location>
</feature>
<reference evidence="6 7" key="1">
    <citation type="submission" date="2015-11" db="EMBL/GenBank/DDBJ databases">
        <title>Genome sequences of Lysobacter enzymogenes strain C3 and Lysobacter antibioticus ATCC 29479.</title>
        <authorList>
            <person name="Kobayashi D.Y."/>
        </authorList>
    </citation>
    <scope>NUCLEOTIDE SEQUENCE [LARGE SCALE GENOMIC DNA]</scope>
    <source>
        <strain evidence="6 7">C3</strain>
    </source>
</reference>
<feature type="transmembrane region" description="Helical" evidence="4">
    <location>
        <begin position="287"/>
        <end position="305"/>
    </location>
</feature>
<keyword evidence="1 4" id="KW-0812">Transmembrane</keyword>
<dbReference type="EMBL" id="CP013140">
    <property type="protein sequence ID" value="ALN55953.1"/>
    <property type="molecule type" value="Genomic_DNA"/>
</dbReference>
<dbReference type="Gene3D" id="1.20.1250.20">
    <property type="entry name" value="MFS general substrate transporter like domains"/>
    <property type="match status" value="2"/>
</dbReference>
<feature type="transmembrane region" description="Helical" evidence="4">
    <location>
        <begin position="82"/>
        <end position="102"/>
    </location>
</feature>
<dbReference type="InterPro" id="IPR050327">
    <property type="entry name" value="Proton-linked_MCT"/>
</dbReference>
<dbReference type="KEGG" id="lez:GLE_0595"/>
<name>A0A0S2DBU7_LYSEN</name>
<feature type="transmembrane region" description="Helical" evidence="4">
    <location>
        <begin position="341"/>
        <end position="368"/>
    </location>
</feature>
<dbReference type="SUPFAM" id="SSF103473">
    <property type="entry name" value="MFS general substrate transporter"/>
    <property type="match status" value="1"/>
</dbReference>
<dbReference type="PROSITE" id="PS50850">
    <property type="entry name" value="MFS"/>
    <property type="match status" value="1"/>
</dbReference>
<feature type="transmembrane region" description="Helical" evidence="4">
    <location>
        <begin position="254"/>
        <end position="275"/>
    </location>
</feature>
<feature type="transmembrane region" description="Helical" evidence="4">
    <location>
        <begin position="374"/>
        <end position="395"/>
    </location>
</feature>
<dbReference type="PANTHER" id="PTHR11360:SF290">
    <property type="entry name" value="MONOCARBOXYLATE MFS PERMEASE"/>
    <property type="match status" value="1"/>
</dbReference>
<dbReference type="STRING" id="69.GLE_0595"/>
<feature type="transmembrane region" description="Helical" evidence="4">
    <location>
        <begin position="222"/>
        <end position="248"/>
    </location>
</feature>
<evidence type="ECO:0000256" key="1">
    <source>
        <dbReference type="ARBA" id="ARBA00022692"/>
    </source>
</evidence>
<feature type="transmembrane region" description="Helical" evidence="4">
    <location>
        <begin position="140"/>
        <end position="164"/>
    </location>
</feature>
<feature type="transmembrane region" description="Helical" evidence="4">
    <location>
        <begin position="108"/>
        <end position="133"/>
    </location>
</feature>
<dbReference type="Pfam" id="PF07690">
    <property type="entry name" value="MFS_1"/>
    <property type="match status" value="1"/>
</dbReference>
<accession>A0A0S2DBU7</accession>
<evidence type="ECO:0000256" key="3">
    <source>
        <dbReference type="ARBA" id="ARBA00023136"/>
    </source>
</evidence>
<dbReference type="AlphaFoldDB" id="A0A0S2DBU7"/>
<sequence>MNLPASPPALDRNWALVAAGAVLGCVAIGAVFALAVLLEPMGAATGWSRAGLSAAMTLAFLSMGVAGFGWGLLSDRIGPRAVALAGSLLLGLACVLASRAGSLLQFQFAYGVLLGAAAAAFFAPVIAATAAAFERRRNLAISLVSAGVGVAPMTLSPLVAWLISQYDWRTTLLIVGALAWALTLPAVWFVRAAPAAHAAAPAQAAAGAPPATMAQALRSRPFIVLGLAFFACCAAHSGPIFHTVSYAIGCGLPVTAAVTIYSMEGAAGLGGRLLFGALADRYGAKPILVAGLLVQAVAAAGYLAVNQLDGFYAVALVFGLAYGGTMPLYASLARDAFDPRILGGVLGAASLLSSLGMALGPVAGGWLYDRYGSYTWLYIGSMLVGLAAAAIALAFPRAPRQRGGGGELRHASQY</sequence>
<dbReference type="PATRIC" id="fig|69.6.peg.587"/>
<feature type="domain" description="Major facilitator superfamily (MFS) profile" evidence="5">
    <location>
        <begin position="13"/>
        <end position="402"/>
    </location>
</feature>
<dbReference type="Proteomes" id="UP000061569">
    <property type="component" value="Chromosome"/>
</dbReference>
<organism evidence="6 7">
    <name type="scientific">Lysobacter enzymogenes</name>
    <dbReference type="NCBI Taxonomy" id="69"/>
    <lineage>
        <taxon>Bacteria</taxon>
        <taxon>Pseudomonadati</taxon>
        <taxon>Pseudomonadota</taxon>
        <taxon>Gammaproteobacteria</taxon>
        <taxon>Lysobacterales</taxon>
        <taxon>Lysobacteraceae</taxon>
        <taxon>Lysobacter</taxon>
    </lineage>
</organism>
<dbReference type="OrthoDB" id="3199327at2"/>
<dbReference type="InterPro" id="IPR036259">
    <property type="entry name" value="MFS_trans_sf"/>
</dbReference>
<evidence type="ECO:0000256" key="4">
    <source>
        <dbReference type="SAM" id="Phobius"/>
    </source>
</evidence>
<dbReference type="PANTHER" id="PTHR11360">
    <property type="entry name" value="MONOCARBOXYLATE TRANSPORTER"/>
    <property type="match status" value="1"/>
</dbReference>
<evidence type="ECO:0000313" key="6">
    <source>
        <dbReference type="EMBL" id="ALN55953.1"/>
    </source>
</evidence>
<proteinExistence type="predicted"/>
<protein>
    <submittedName>
        <fullName evidence="6">Transporter, major facilitator family</fullName>
    </submittedName>
</protein>
<keyword evidence="3 4" id="KW-0472">Membrane</keyword>
<evidence type="ECO:0000256" key="2">
    <source>
        <dbReference type="ARBA" id="ARBA00022989"/>
    </source>
</evidence>
<dbReference type="CDD" id="cd17355">
    <property type="entry name" value="MFS_YcxA_like"/>
    <property type="match status" value="1"/>
</dbReference>
<feature type="transmembrane region" description="Helical" evidence="4">
    <location>
        <begin position="14"/>
        <end position="38"/>
    </location>
</feature>
<feature type="transmembrane region" description="Helical" evidence="4">
    <location>
        <begin position="50"/>
        <end position="70"/>
    </location>
</feature>
<feature type="transmembrane region" description="Helical" evidence="4">
    <location>
        <begin position="170"/>
        <end position="190"/>
    </location>
</feature>
<dbReference type="InterPro" id="IPR011701">
    <property type="entry name" value="MFS"/>
</dbReference>
<evidence type="ECO:0000313" key="7">
    <source>
        <dbReference type="Proteomes" id="UP000061569"/>
    </source>
</evidence>
<keyword evidence="2 4" id="KW-1133">Transmembrane helix</keyword>